<gene>
    <name evidence="2" type="ORF">OEZ85_006040</name>
</gene>
<feature type="compositionally biased region" description="Basic and acidic residues" evidence="1">
    <location>
        <begin position="65"/>
        <end position="77"/>
    </location>
</feature>
<name>A0ABY8UIQ3_TETOB</name>
<dbReference type="EMBL" id="CP126218">
    <property type="protein sequence ID" value="WIA20192.1"/>
    <property type="molecule type" value="Genomic_DNA"/>
</dbReference>
<evidence type="ECO:0000313" key="3">
    <source>
        <dbReference type="Proteomes" id="UP001244341"/>
    </source>
</evidence>
<dbReference type="Proteomes" id="UP001244341">
    <property type="component" value="Chromosome 11b"/>
</dbReference>
<accession>A0ABY8UIQ3</accession>
<reference evidence="2 3" key="1">
    <citation type="submission" date="2023-05" db="EMBL/GenBank/DDBJ databases">
        <title>A 100% complete, gapless, phased diploid assembly of the Scenedesmus obliquus UTEX 3031 genome.</title>
        <authorList>
            <person name="Biondi T.C."/>
            <person name="Hanschen E.R."/>
            <person name="Kwon T."/>
            <person name="Eng W."/>
            <person name="Kruse C.P.S."/>
            <person name="Koehler S.I."/>
            <person name="Kunde Y."/>
            <person name="Gleasner C.D."/>
            <person name="You Mak K.T."/>
            <person name="Polle J."/>
            <person name="Hovde B.T."/>
            <person name="Starkenburg S.R."/>
        </authorList>
    </citation>
    <scope>NUCLEOTIDE SEQUENCE [LARGE SCALE GENOMIC DNA]</scope>
    <source>
        <strain evidence="2 3">DOE0152z</strain>
    </source>
</reference>
<sequence length="124" mass="13092">MMWVGENYPGWEAPNKAKQIGLGTVKQARGMVKLYWALHHLTAGLSAGDMGGAYTSAASGAEAKSLPDKGARPDRDPQTSGSIRAALEAAEGEREELKLAVPGYSRHLAALAKEKNKEKGSKSG</sequence>
<evidence type="ECO:0000313" key="2">
    <source>
        <dbReference type="EMBL" id="WIA20192.1"/>
    </source>
</evidence>
<organism evidence="2 3">
    <name type="scientific">Tetradesmus obliquus</name>
    <name type="common">Green alga</name>
    <name type="synonym">Acutodesmus obliquus</name>
    <dbReference type="NCBI Taxonomy" id="3088"/>
    <lineage>
        <taxon>Eukaryota</taxon>
        <taxon>Viridiplantae</taxon>
        <taxon>Chlorophyta</taxon>
        <taxon>core chlorophytes</taxon>
        <taxon>Chlorophyceae</taxon>
        <taxon>CS clade</taxon>
        <taxon>Sphaeropleales</taxon>
        <taxon>Scenedesmaceae</taxon>
        <taxon>Tetradesmus</taxon>
    </lineage>
</organism>
<protein>
    <submittedName>
        <fullName evidence="2">Uncharacterized protein</fullName>
    </submittedName>
</protein>
<evidence type="ECO:0000256" key="1">
    <source>
        <dbReference type="SAM" id="MobiDB-lite"/>
    </source>
</evidence>
<proteinExistence type="predicted"/>
<feature type="region of interest" description="Disordered" evidence="1">
    <location>
        <begin position="54"/>
        <end position="89"/>
    </location>
</feature>
<keyword evidence="3" id="KW-1185">Reference proteome</keyword>